<protein>
    <recommendedName>
        <fullName evidence="6">tRNA pseudouridine synthase C</fullName>
        <ecNumber evidence="5">5.4.99.26</ecNumber>
    </recommendedName>
    <alternativeName>
        <fullName evidence="8">tRNA pseudouridine(65) synthase</fullName>
    </alternativeName>
    <alternativeName>
        <fullName evidence="9">tRNA pseudouridylate synthase C</fullName>
    </alternativeName>
    <alternativeName>
        <fullName evidence="7">tRNA-uridine isomerase C</fullName>
    </alternativeName>
</protein>
<evidence type="ECO:0000313" key="14">
    <source>
        <dbReference type="Proteomes" id="UP000051634"/>
    </source>
</evidence>
<name>A0A0T5Z333_9GAMM</name>
<dbReference type="STRING" id="54398.Ga0074115_10241"/>
<dbReference type="GO" id="GO:0008033">
    <property type="term" value="P:tRNA processing"/>
    <property type="evidence" value="ECO:0007669"/>
    <property type="project" value="UniProtKB-KW"/>
</dbReference>
<dbReference type="SUPFAM" id="SSF55120">
    <property type="entry name" value="Pseudouridine synthase"/>
    <property type="match status" value="1"/>
</dbReference>
<dbReference type="InterPro" id="IPR020103">
    <property type="entry name" value="PsdUridine_synth_cat_dom_sf"/>
</dbReference>
<dbReference type="Proteomes" id="UP000051634">
    <property type="component" value="Unassembled WGS sequence"/>
</dbReference>
<keyword evidence="1" id="KW-0819">tRNA processing</keyword>
<dbReference type="GO" id="GO:0000455">
    <property type="term" value="P:enzyme-directed rRNA pseudouridine synthesis"/>
    <property type="evidence" value="ECO:0007669"/>
    <property type="project" value="TreeGrafter"/>
</dbReference>
<evidence type="ECO:0000256" key="6">
    <source>
        <dbReference type="ARBA" id="ARBA00040675"/>
    </source>
</evidence>
<dbReference type="InterPro" id="IPR006145">
    <property type="entry name" value="PsdUridine_synth_RsuA/RluA"/>
</dbReference>
<dbReference type="InterPro" id="IPR050188">
    <property type="entry name" value="RluA_PseudoU_synthase"/>
</dbReference>
<organism evidence="12 13">
    <name type="scientific">endosymbiont of Ridgeia piscesae</name>
    <dbReference type="NCBI Taxonomy" id="54398"/>
    <lineage>
        <taxon>Bacteria</taxon>
        <taxon>Pseudomonadati</taxon>
        <taxon>Pseudomonadota</taxon>
        <taxon>Gammaproteobacteria</taxon>
        <taxon>sulfur-oxidizing symbionts</taxon>
    </lineage>
</organism>
<reference evidence="13 14" key="1">
    <citation type="submission" date="2015-11" db="EMBL/GenBank/DDBJ databases">
        <title>The genome of Candidatus Endoriftia persephone in Ridgeia piscesae and population structure of the North Eastern Pacific vestimentiferan symbionts.</title>
        <authorList>
            <person name="Perez M."/>
            <person name="Juniper K.S."/>
        </authorList>
    </citation>
    <scope>NUCLEOTIDE SEQUENCE [LARGE SCALE GENOMIC DNA]</scope>
    <source>
        <strain evidence="12">Ind10</strain>
        <strain evidence="11">Ind11</strain>
    </source>
</reference>
<dbReference type="GO" id="GO:0160149">
    <property type="term" value="F:tRNA pseudouridine(65) synthase activity"/>
    <property type="evidence" value="ECO:0007669"/>
    <property type="project" value="UniProtKB-EC"/>
</dbReference>
<dbReference type="GO" id="GO:0003723">
    <property type="term" value="F:RNA binding"/>
    <property type="evidence" value="ECO:0007669"/>
    <property type="project" value="InterPro"/>
</dbReference>
<dbReference type="PROSITE" id="PS01129">
    <property type="entry name" value="PSI_RLU"/>
    <property type="match status" value="1"/>
</dbReference>
<dbReference type="OrthoDB" id="9807829at2"/>
<proteinExistence type="predicted"/>
<evidence type="ECO:0000256" key="4">
    <source>
        <dbReference type="ARBA" id="ARBA00037670"/>
    </source>
</evidence>
<gene>
    <name evidence="11" type="ORF">Ga0074115_10241</name>
    <name evidence="12" type="ORF">Ga0076813_113215</name>
</gene>
<dbReference type="PATRIC" id="fig|54398.3.peg.279"/>
<dbReference type="InterPro" id="IPR006224">
    <property type="entry name" value="PsdUridine_synth_RluA-like_CS"/>
</dbReference>
<dbReference type="EMBL" id="LMXI01000562">
    <property type="protein sequence ID" value="KRT57308.1"/>
    <property type="molecule type" value="Genomic_DNA"/>
</dbReference>
<sequence length="253" mass="29167">MGPLEIIYQDQAIVAINKPAGLLVHPSLVDRHETRSAMKLLRDQLGRWVYPVHRLDKPTSGVLLFALNSEVAQRLSEQFEGRGVEKRYLAVVRGHPDQQGVIDYPLKELLDKMTDRRARQNKPAQPAVTRYRCLATAELPYRVDRYPSSRYALLELCPETGRKHQIRRHMKHIFHPIIGDTSYGKSRHNRLFERLFDCRRLLLTAVTLCFRHPLSDVPMRLTSELDPAFTRVVHGMAWSEVLAERLMAADGDK</sequence>
<dbReference type="Pfam" id="PF00849">
    <property type="entry name" value="PseudoU_synth_2"/>
    <property type="match status" value="1"/>
</dbReference>
<evidence type="ECO:0000256" key="3">
    <source>
        <dbReference type="ARBA" id="ARBA00036607"/>
    </source>
</evidence>
<evidence type="ECO:0000256" key="2">
    <source>
        <dbReference type="ARBA" id="ARBA00023235"/>
    </source>
</evidence>
<dbReference type="PANTHER" id="PTHR21600">
    <property type="entry name" value="MITOCHONDRIAL RNA PSEUDOURIDINE SYNTHASE"/>
    <property type="match status" value="1"/>
</dbReference>
<evidence type="ECO:0000256" key="7">
    <source>
        <dbReference type="ARBA" id="ARBA00041803"/>
    </source>
</evidence>
<dbReference type="EC" id="5.4.99.26" evidence="5"/>
<evidence type="ECO:0000259" key="10">
    <source>
        <dbReference type="Pfam" id="PF00849"/>
    </source>
</evidence>
<dbReference type="PANTHER" id="PTHR21600:SF56">
    <property type="entry name" value="TRNA PSEUDOURIDINE SYNTHASE C"/>
    <property type="match status" value="1"/>
</dbReference>
<evidence type="ECO:0000256" key="1">
    <source>
        <dbReference type="ARBA" id="ARBA00022694"/>
    </source>
</evidence>
<dbReference type="Proteomes" id="UP000051276">
    <property type="component" value="Unassembled WGS sequence"/>
</dbReference>
<comment type="caution">
    <text evidence="12">The sequence shown here is derived from an EMBL/GenBank/DDBJ whole genome shotgun (WGS) entry which is preliminary data.</text>
</comment>
<dbReference type="NCBIfam" id="NF008321">
    <property type="entry name" value="PRK11112.1"/>
    <property type="match status" value="1"/>
</dbReference>
<evidence type="ECO:0000313" key="11">
    <source>
        <dbReference type="EMBL" id="KRT53939.1"/>
    </source>
</evidence>
<keyword evidence="2" id="KW-0413">Isomerase</keyword>
<evidence type="ECO:0000256" key="5">
    <source>
        <dbReference type="ARBA" id="ARBA00038943"/>
    </source>
</evidence>
<dbReference type="Gene3D" id="3.30.2350.10">
    <property type="entry name" value="Pseudouridine synthase"/>
    <property type="match status" value="1"/>
</dbReference>
<accession>A0A0T5Z333</accession>
<evidence type="ECO:0000313" key="12">
    <source>
        <dbReference type="EMBL" id="KRT57308.1"/>
    </source>
</evidence>
<keyword evidence="14" id="KW-1185">Reference proteome</keyword>
<evidence type="ECO:0000313" key="13">
    <source>
        <dbReference type="Proteomes" id="UP000051276"/>
    </source>
</evidence>
<feature type="domain" description="Pseudouridine synthase RsuA/RluA-like" evidence="10">
    <location>
        <begin position="13"/>
        <end position="172"/>
    </location>
</feature>
<evidence type="ECO:0000256" key="8">
    <source>
        <dbReference type="ARBA" id="ARBA00041975"/>
    </source>
</evidence>
<dbReference type="RefSeq" id="WP_057955704.1">
    <property type="nucleotide sequence ID" value="NZ_KQ556888.1"/>
</dbReference>
<comment type="catalytic activity">
    <reaction evidence="3">
        <text>uridine(65) in tRNA = pseudouridine(65) in tRNA</text>
        <dbReference type="Rhea" id="RHEA:42536"/>
        <dbReference type="Rhea" id="RHEA-COMP:10103"/>
        <dbReference type="Rhea" id="RHEA-COMP:10104"/>
        <dbReference type="ChEBI" id="CHEBI:65314"/>
        <dbReference type="ChEBI" id="CHEBI:65315"/>
        <dbReference type="EC" id="5.4.99.26"/>
    </reaction>
</comment>
<dbReference type="EMBL" id="LDXT01000094">
    <property type="protein sequence ID" value="KRT53939.1"/>
    <property type="molecule type" value="Genomic_DNA"/>
</dbReference>
<comment type="function">
    <text evidence="4">Responsible for synthesis of pseudouridine from uracil-65 in transfer RNAs.</text>
</comment>
<evidence type="ECO:0000256" key="9">
    <source>
        <dbReference type="ARBA" id="ARBA00043049"/>
    </source>
</evidence>
<dbReference type="AlphaFoldDB" id="A0A0T5Z333"/>